<dbReference type="InterPro" id="IPR000228">
    <property type="entry name" value="RNA3'_term_phos_cyc"/>
</dbReference>
<dbReference type="InterPro" id="IPR036553">
    <property type="entry name" value="RPTC_insert"/>
</dbReference>
<evidence type="ECO:0000259" key="1">
    <source>
        <dbReference type="Pfam" id="PF01137"/>
    </source>
</evidence>
<proteinExistence type="predicted"/>
<dbReference type="Pfam" id="PF01137">
    <property type="entry name" value="RTC"/>
    <property type="match status" value="1"/>
</dbReference>
<reference evidence="2 3" key="1">
    <citation type="journal article" date="2020" name="Genomics">
        <title>Complete, high-quality genomes from long-read metagenomic sequencing of two wolf lichen thalli reveals enigmatic genome architecture.</title>
        <authorList>
            <person name="McKenzie S.K."/>
            <person name="Walston R.F."/>
            <person name="Allen J.L."/>
        </authorList>
    </citation>
    <scope>NUCLEOTIDE SEQUENCE [LARGE SCALE GENOMIC DNA]</scope>
    <source>
        <strain evidence="2">WasteWater1</strain>
    </source>
</reference>
<dbReference type="EMBL" id="JACCJB010000007">
    <property type="protein sequence ID" value="KAF6225717.1"/>
    <property type="molecule type" value="Genomic_DNA"/>
</dbReference>
<feature type="domain" description="RNA 3'-terminal phosphate cyclase" evidence="1">
    <location>
        <begin position="20"/>
        <end position="400"/>
    </location>
</feature>
<dbReference type="GO" id="GO:0006396">
    <property type="term" value="P:RNA processing"/>
    <property type="evidence" value="ECO:0007669"/>
    <property type="project" value="InterPro"/>
</dbReference>
<dbReference type="GeneID" id="59338113"/>
<dbReference type="SUPFAM" id="SSF55205">
    <property type="entry name" value="EPT/RTPC-like"/>
    <property type="match status" value="1"/>
</dbReference>
<sequence>MSGQGYPTSSTPIHLDGTTLEGGGQLLRLALSLSSLTQIPIYVTDIRGKRPGKVSGLKASHLAGVKWLSNATAATTEGMEVKSRQLVFRPSSIRAETTVNKGQNEHVTRTEGEKEGVWEDIFDNGQLVRRQSHIPMSSPGSILLVLQAILPYLLMSNCNNVEGQKTVVPLRVTIEGGTNVSSSPSIEYFSQVLLPMLSQKLSIPPITTSLHKRGWSTGRSEIGSVTFDIEPLPQAFVLPTFSFQDRGELAKVHVSVLAPEATARNRIRDKVTAQLLAYSPEIEILFPVDENSGSEKRLYLLLVAETSNGYRLGRDWLFDEKARGLSMEQLCERLVSKVVKDLKKELKHGGCVDEYMQDQTVVFQALAAGKAEVDCGIEREATLHTKTARWVTEQMIGAGFDELGRCQGLGYAVGEDFQKRSGMPLQT</sequence>
<comment type="caution">
    <text evidence="2">The sequence shown here is derived from an EMBL/GenBank/DDBJ whole genome shotgun (WGS) entry which is preliminary data.</text>
</comment>
<evidence type="ECO:0000313" key="3">
    <source>
        <dbReference type="Proteomes" id="UP000593566"/>
    </source>
</evidence>
<dbReference type="InterPro" id="IPR023797">
    <property type="entry name" value="RNA3'_phos_cyclase_dom"/>
</dbReference>
<dbReference type="PANTHER" id="PTHR11096:SF0">
    <property type="entry name" value="RNA 3'-TERMINAL PHOSPHATE CYCLASE"/>
    <property type="match status" value="1"/>
</dbReference>
<dbReference type="AlphaFoldDB" id="A0A8H6CLT3"/>
<dbReference type="PANTHER" id="PTHR11096">
    <property type="entry name" value="RNA 3' TERMINAL PHOSPHATE CYCLASE"/>
    <property type="match status" value="1"/>
</dbReference>
<dbReference type="Gene3D" id="3.65.10.20">
    <property type="entry name" value="RNA 3'-terminal phosphate cyclase domain"/>
    <property type="match status" value="1"/>
</dbReference>
<dbReference type="Gene3D" id="3.30.360.20">
    <property type="entry name" value="RNA 3'-terminal phosphate cyclase, insert domain"/>
    <property type="match status" value="1"/>
</dbReference>
<evidence type="ECO:0000313" key="2">
    <source>
        <dbReference type="EMBL" id="KAF6225717.1"/>
    </source>
</evidence>
<organism evidence="2 3">
    <name type="scientific">Letharia lupina</name>
    <dbReference type="NCBI Taxonomy" id="560253"/>
    <lineage>
        <taxon>Eukaryota</taxon>
        <taxon>Fungi</taxon>
        <taxon>Dikarya</taxon>
        <taxon>Ascomycota</taxon>
        <taxon>Pezizomycotina</taxon>
        <taxon>Lecanoromycetes</taxon>
        <taxon>OSLEUM clade</taxon>
        <taxon>Lecanoromycetidae</taxon>
        <taxon>Lecanorales</taxon>
        <taxon>Lecanorineae</taxon>
        <taxon>Parmeliaceae</taxon>
        <taxon>Letharia</taxon>
    </lineage>
</organism>
<dbReference type="InterPro" id="IPR013792">
    <property type="entry name" value="RNA3'P_cycl/enolpyr_Trfase_a/b"/>
</dbReference>
<name>A0A8H6CLT3_9LECA</name>
<gene>
    <name evidence="2" type="ORF">HO133_009718</name>
</gene>
<dbReference type="Proteomes" id="UP000593566">
    <property type="component" value="Unassembled WGS sequence"/>
</dbReference>
<accession>A0A8H6CLT3</accession>
<dbReference type="GO" id="GO:0003963">
    <property type="term" value="F:RNA-3'-phosphate cyclase activity"/>
    <property type="evidence" value="ECO:0007669"/>
    <property type="project" value="TreeGrafter"/>
</dbReference>
<dbReference type="GO" id="GO:0005634">
    <property type="term" value="C:nucleus"/>
    <property type="evidence" value="ECO:0007669"/>
    <property type="project" value="TreeGrafter"/>
</dbReference>
<keyword evidence="3" id="KW-1185">Reference proteome</keyword>
<dbReference type="InterPro" id="IPR037136">
    <property type="entry name" value="RNA3'_phos_cyclase_dom_sf"/>
</dbReference>
<protein>
    <recommendedName>
        <fullName evidence="1">RNA 3'-terminal phosphate cyclase domain-containing protein</fullName>
    </recommendedName>
</protein>
<dbReference type="RefSeq" id="XP_037154426.1">
    <property type="nucleotide sequence ID" value="XM_037300578.1"/>
</dbReference>